<gene>
    <name evidence="3" type="ORF">GETHPA_08080</name>
</gene>
<evidence type="ECO:0000256" key="2">
    <source>
        <dbReference type="ARBA" id="ARBA00022526"/>
    </source>
</evidence>
<dbReference type="EMBL" id="BSDD01000001">
    <property type="protein sequence ID" value="GLH69275.1"/>
    <property type="molecule type" value="Genomic_DNA"/>
</dbReference>
<keyword evidence="2" id="KW-0119">Carbohydrate metabolism</keyword>
<dbReference type="SUPFAM" id="SSF50974">
    <property type="entry name" value="Nitrous oxide reductase, N-terminal domain"/>
    <property type="match status" value="1"/>
</dbReference>
<dbReference type="InterPro" id="IPR011045">
    <property type="entry name" value="N2O_reductase_N"/>
</dbReference>
<sequence>MTPTLLDPHSHLPLESDVSFPSTGLRTLRSLAPLASGLAFLSLAALSGCGGGGGGSVPPPVLTSFTSARSPITRGTSTSLTAVFSNGAGQVDHGIGAVSTGTPVTVSPTQDTTYTLTVGNSQGTTVTGKVAVRVVAPPETPVVAAPARVTAGQGGYTASVPDQPGCAYAWTVTGATVTAGDGTASLTFTPVAAGQVNLSCVVTNAAGTASTAGTATSAIVAPPVLPVVSAPALVTAGQGGYLASVPVQAGSTYAWTVTGATVQAGAATDTLTFTPGTSGSVTLSCVVTNAAGTASQAGGATLGIVAPPATPVVTAPAYVTADQAGYTASIPAQAGCTYAWSITGGTLIAGQQTPTVAFTPGATGTVQLGCVVTNAAGTASAPGTAAPAIVPPPAITAFAASPSSVVVGSGSVLSYAFSGGTGTLDQGIGGVTSGGTTNISPSASTAYILTVTNAAGTRVAATTSLTVTVPPAPVIEGFKALPATLTQGQGTLLTFTFSDGTGVLDQGIGPVASGGTVAVSPSADTTYTLTVTNAIGVATTASVTVTVKSFVSKFVYVANGGGGISGFTLDDATGDLTTLAGSPYDPSAPVLHVASDPQGRFLLAVNGDGVTNVNTLSIYQIDGTTGDLTPVASNPTVATGTDPWCAAVDPTGQFVYVRCDGAISSYRLNPANGLLTPLATVPTAGGSGDLVLHPSGKYLFTVGRTSDRLEVFDLDPATGALTPEGSPYVLPSGTGPLGLALSQTGEYLFTKGEGASGGPAVIGSVFGYHVDITTGGLTPLGALITGLEGADAYHGLTFNPAQSVLYGAFETAAYDAAAWSFSPSAGAMTPVAGSPYAWFGGNGSDQVVLSRNGKWALLLDYNGQQLAVGRVDPVTGALAFKAYAGVELFPVSATVVGVLQ</sequence>
<proteinExistence type="inferred from homology"/>
<name>A0ABQ5Q577_9BACT</name>
<keyword evidence="2" id="KW-0313">Glucose metabolism</keyword>
<dbReference type="Proteomes" id="UP001165089">
    <property type="component" value="Unassembled WGS sequence"/>
</dbReference>
<accession>A0ABQ5Q577</accession>
<reference evidence="3 4" key="1">
    <citation type="journal article" date="2023" name="Antonie Van Leeuwenhoek">
        <title>Mesoterricola silvestris gen. nov., sp. nov., Mesoterricola sediminis sp. nov., Geothrix oryzae sp. nov., Geothrix edaphica sp. nov., Geothrix rubra sp. nov., and Geothrix limicola sp. nov., six novel members of Acidobacteriota isolated from soils.</title>
        <authorList>
            <person name="Itoh H."/>
            <person name="Sugisawa Y."/>
            <person name="Mise K."/>
            <person name="Xu Z."/>
            <person name="Kuniyasu M."/>
            <person name="Ushijima N."/>
            <person name="Kawano K."/>
            <person name="Kobayashi E."/>
            <person name="Shiratori Y."/>
            <person name="Masuda Y."/>
            <person name="Senoo K."/>
        </authorList>
    </citation>
    <scope>NUCLEOTIDE SEQUENCE [LARGE SCALE GENOMIC DNA]</scope>
    <source>
        <strain evidence="3 4">Red803</strain>
    </source>
</reference>
<dbReference type="InterPro" id="IPR050282">
    <property type="entry name" value="Cycloisomerase_2"/>
</dbReference>
<keyword evidence="4" id="KW-1185">Reference proteome</keyword>
<organism evidence="3 4">
    <name type="scientific">Geothrix rubra</name>
    <dbReference type="NCBI Taxonomy" id="2927977"/>
    <lineage>
        <taxon>Bacteria</taxon>
        <taxon>Pseudomonadati</taxon>
        <taxon>Acidobacteriota</taxon>
        <taxon>Holophagae</taxon>
        <taxon>Holophagales</taxon>
        <taxon>Holophagaceae</taxon>
        <taxon>Geothrix</taxon>
    </lineage>
</organism>
<evidence type="ECO:0000313" key="3">
    <source>
        <dbReference type="EMBL" id="GLH69275.1"/>
    </source>
</evidence>
<dbReference type="Gene3D" id="2.130.10.10">
    <property type="entry name" value="YVTN repeat-like/Quinoprotein amine dehydrogenase"/>
    <property type="match status" value="3"/>
</dbReference>
<protein>
    <submittedName>
        <fullName evidence="3">Uncharacterized protein</fullName>
    </submittedName>
</protein>
<dbReference type="PANTHER" id="PTHR30344:SF1">
    <property type="entry name" value="6-PHOSPHOGLUCONOLACTONASE"/>
    <property type="match status" value="1"/>
</dbReference>
<evidence type="ECO:0000256" key="1">
    <source>
        <dbReference type="ARBA" id="ARBA00005564"/>
    </source>
</evidence>
<comment type="caution">
    <text evidence="3">The sequence shown here is derived from an EMBL/GenBank/DDBJ whole genome shotgun (WGS) entry which is preliminary data.</text>
</comment>
<comment type="similarity">
    <text evidence="1">Belongs to the cycloisomerase 2 family.</text>
</comment>
<dbReference type="InterPro" id="IPR015943">
    <property type="entry name" value="WD40/YVTN_repeat-like_dom_sf"/>
</dbReference>
<evidence type="ECO:0000313" key="4">
    <source>
        <dbReference type="Proteomes" id="UP001165089"/>
    </source>
</evidence>
<dbReference type="InterPro" id="IPR019405">
    <property type="entry name" value="Lactonase_7-beta_prop"/>
</dbReference>
<dbReference type="Pfam" id="PF10282">
    <property type="entry name" value="Lactonase"/>
    <property type="match status" value="1"/>
</dbReference>
<dbReference type="PANTHER" id="PTHR30344">
    <property type="entry name" value="6-PHOSPHOGLUCONOLACTONASE-RELATED"/>
    <property type="match status" value="1"/>
</dbReference>